<sequence length="47" mass="5704">MKSRNEIKWSRDETILAFDLYCRTSFGKIGQLNPDIIKFFVFWFPML</sequence>
<accession>A0A6S6R358</accession>
<organism evidence="1 2">
    <name type="scientific">Anaerocolumna cellulosilytica</name>
    <dbReference type="NCBI Taxonomy" id="433286"/>
    <lineage>
        <taxon>Bacteria</taxon>
        <taxon>Bacillati</taxon>
        <taxon>Bacillota</taxon>
        <taxon>Clostridia</taxon>
        <taxon>Lachnospirales</taxon>
        <taxon>Lachnospiraceae</taxon>
        <taxon>Anaerocolumna</taxon>
    </lineage>
</organism>
<evidence type="ECO:0000313" key="2">
    <source>
        <dbReference type="Proteomes" id="UP000515561"/>
    </source>
</evidence>
<keyword evidence="2" id="KW-1185">Reference proteome</keyword>
<dbReference type="Proteomes" id="UP000515561">
    <property type="component" value="Chromosome"/>
</dbReference>
<dbReference type="AlphaFoldDB" id="A0A6S6R358"/>
<dbReference type="RefSeq" id="WP_184090954.1">
    <property type="nucleotide sequence ID" value="NZ_AP023367.1"/>
</dbReference>
<dbReference type="KEGG" id="acel:acsn021_11500"/>
<protein>
    <submittedName>
        <fullName evidence="1">Uncharacterized protein</fullName>
    </submittedName>
</protein>
<dbReference type="EMBL" id="AP023367">
    <property type="protein sequence ID" value="BCJ93581.1"/>
    <property type="molecule type" value="Genomic_DNA"/>
</dbReference>
<proteinExistence type="predicted"/>
<name>A0A6S6R358_9FIRM</name>
<reference evidence="1 2" key="1">
    <citation type="journal article" date="2016" name="Int. J. Syst. Evol. Microbiol.">
        <title>Descriptions of Anaerotaenia torta gen. nov., sp. nov. and Anaerocolumna cellulosilytica gen. nov., sp. nov. isolated from a methanogenic reactor of cattle waste.</title>
        <authorList>
            <person name="Uek A."/>
            <person name="Ohtaki Y."/>
            <person name="Kaku N."/>
            <person name="Ueki K."/>
        </authorList>
    </citation>
    <scope>NUCLEOTIDE SEQUENCE [LARGE SCALE GENOMIC DNA]</scope>
    <source>
        <strain evidence="1 2">SN021</strain>
    </source>
</reference>
<gene>
    <name evidence="1" type="ORF">acsn021_11500</name>
</gene>
<evidence type="ECO:0000313" key="1">
    <source>
        <dbReference type="EMBL" id="BCJ93581.1"/>
    </source>
</evidence>